<evidence type="ECO:0000313" key="2">
    <source>
        <dbReference type="EMBL" id="KAF4959347.1"/>
    </source>
</evidence>
<keyword evidence="3" id="KW-1185">Reference proteome</keyword>
<feature type="compositionally biased region" description="Polar residues" evidence="1">
    <location>
        <begin position="115"/>
        <end position="130"/>
    </location>
</feature>
<feature type="compositionally biased region" description="Polar residues" evidence="1">
    <location>
        <begin position="283"/>
        <end position="293"/>
    </location>
</feature>
<sequence length="439" mass="48748">MRINLAQDKISDRGPNVKPEDPPPLLLFLHFAQQRLLGVLAVLSKFLLAGAYLELIKAKTSINVAMPMRSHHPKKISLRKRYKGLLRESLEKRVRPSRAELKKVKKEEKKPKSRPQATPSSLVAKPSTSSEAERLTAIASNKDQLPEAPNPLLESNAKSPGVQNQTIFATNHSNIDESNITAVDLQGQSQAQTFYPLENNTLATSAPYSEPYLLPISEENRQWTAPSFTSSIIQASDLEFDINDSFLLPDSTQTTSWTEFSAPSIQSPLPDYTQDFGNPSGLAWSSNMGQDVQQGLPPPGPDVSSSSSAGQELNLVKVIYDGGYPTRQEVEFDGRSDFNFIAQSYVDVLQRSSPIQVLSFPPGVGRKTQCPNGALINIEQILYAKIEFESHLLPFPPTRVYFVVYDDFKSEDGINITLGRDWVGKIEQAYPRIGYQGQR</sequence>
<evidence type="ECO:0000313" key="3">
    <source>
        <dbReference type="Proteomes" id="UP000604273"/>
    </source>
</evidence>
<dbReference type="OrthoDB" id="5096893at2759"/>
<comment type="caution">
    <text evidence="2">The sequence shown here is derived from an EMBL/GenBank/DDBJ whole genome shotgun (WGS) entry which is preliminary data.</text>
</comment>
<reference evidence="2" key="2">
    <citation type="submission" date="2020-05" db="EMBL/GenBank/DDBJ databases">
        <authorList>
            <person name="Kim H.-S."/>
            <person name="Proctor R.H."/>
            <person name="Brown D.W."/>
        </authorList>
    </citation>
    <scope>NUCLEOTIDE SEQUENCE</scope>
    <source>
        <strain evidence="2">NRRL 45417</strain>
    </source>
</reference>
<gene>
    <name evidence="2" type="ORF">FGADI_1791</name>
</gene>
<dbReference type="Proteomes" id="UP000604273">
    <property type="component" value="Unassembled WGS sequence"/>
</dbReference>
<reference evidence="2" key="1">
    <citation type="journal article" date="2020" name="BMC Genomics">
        <title>Correction to: Identification and distribution of gene clusters required for synthesis of sphingolipid metabolism inhibitors in diverse species of the filamentous fungus Fusarium.</title>
        <authorList>
            <person name="Kim H.S."/>
            <person name="Lohmar J.M."/>
            <person name="Busman M."/>
            <person name="Brown D.W."/>
            <person name="Naumann T.A."/>
            <person name="Divon H.H."/>
            <person name="Lysoe E."/>
            <person name="Uhlig S."/>
            <person name="Proctor R.H."/>
        </authorList>
    </citation>
    <scope>NUCLEOTIDE SEQUENCE</scope>
    <source>
        <strain evidence="2">NRRL 45417</strain>
    </source>
</reference>
<dbReference type="AlphaFoldDB" id="A0A8H4TK54"/>
<evidence type="ECO:0000256" key="1">
    <source>
        <dbReference type="SAM" id="MobiDB-lite"/>
    </source>
</evidence>
<feature type="compositionally biased region" description="Basic and acidic residues" evidence="1">
    <location>
        <begin position="96"/>
        <end position="110"/>
    </location>
</feature>
<organism evidence="2 3">
    <name type="scientific">Fusarium gaditjirri</name>
    <dbReference type="NCBI Taxonomy" id="282569"/>
    <lineage>
        <taxon>Eukaryota</taxon>
        <taxon>Fungi</taxon>
        <taxon>Dikarya</taxon>
        <taxon>Ascomycota</taxon>
        <taxon>Pezizomycotina</taxon>
        <taxon>Sordariomycetes</taxon>
        <taxon>Hypocreomycetidae</taxon>
        <taxon>Hypocreales</taxon>
        <taxon>Nectriaceae</taxon>
        <taxon>Fusarium</taxon>
        <taxon>Fusarium nisikadoi species complex</taxon>
    </lineage>
</organism>
<dbReference type="EMBL" id="JABFAI010000036">
    <property type="protein sequence ID" value="KAF4959347.1"/>
    <property type="molecule type" value="Genomic_DNA"/>
</dbReference>
<accession>A0A8H4TK54</accession>
<proteinExistence type="predicted"/>
<feature type="region of interest" description="Disordered" evidence="1">
    <location>
        <begin position="96"/>
        <end position="161"/>
    </location>
</feature>
<name>A0A8H4TK54_9HYPO</name>
<feature type="region of interest" description="Disordered" evidence="1">
    <location>
        <begin position="283"/>
        <end position="309"/>
    </location>
</feature>
<protein>
    <submittedName>
        <fullName evidence="2">Uncharacterized protein</fullName>
    </submittedName>
</protein>